<keyword evidence="2" id="KW-1185">Reference proteome</keyword>
<gene>
    <name evidence="1" type="ORF">MTBPR1_30004</name>
</gene>
<sequence length="93" mass="10303">MPRLGALYGLSVFNLLRRVARHSVDKDLAVKKINIPHGSIYRSGAEDIFIFVAKGVDTVNDGQCVEEDYDKKSLSLLKISPLSTIKKNSKLSL</sequence>
<evidence type="ECO:0000313" key="2">
    <source>
        <dbReference type="Proteomes" id="UP000231658"/>
    </source>
</evidence>
<dbReference type="AlphaFoldDB" id="A0A1C3RHG0"/>
<name>A0A1C3RHG0_9PROT</name>
<evidence type="ECO:0000313" key="1">
    <source>
        <dbReference type="EMBL" id="SCA56634.1"/>
    </source>
</evidence>
<reference evidence="1 2" key="1">
    <citation type="submission" date="2016-07" db="EMBL/GenBank/DDBJ databases">
        <authorList>
            <person name="Lefevre C.T."/>
        </authorList>
    </citation>
    <scope>NUCLEOTIDE SEQUENCE [LARGE SCALE GENOMIC DNA]</scope>
    <source>
        <strain evidence="1">PR1</strain>
    </source>
</reference>
<dbReference type="Proteomes" id="UP000231658">
    <property type="component" value="Unassembled WGS sequence"/>
</dbReference>
<protein>
    <submittedName>
        <fullName evidence="1">Uncharacterized protein</fullName>
    </submittedName>
</protein>
<accession>A0A1C3RHG0</accession>
<organism evidence="1 2">
    <name type="scientific">Candidatus Terasakiella magnetica</name>
    <dbReference type="NCBI Taxonomy" id="1867952"/>
    <lineage>
        <taxon>Bacteria</taxon>
        <taxon>Pseudomonadati</taxon>
        <taxon>Pseudomonadota</taxon>
        <taxon>Alphaproteobacteria</taxon>
        <taxon>Rhodospirillales</taxon>
        <taxon>Terasakiellaceae</taxon>
        <taxon>Terasakiella</taxon>
    </lineage>
</organism>
<dbReference type="EMBL" id="FLYE01000023">
    <property type="protein sequence ID" value="SCA56634.1"/>
    <property type="molecule type" value="Genomic_DNA"/>
</dbReference>
<proteinExistence type="predicted"/>